<accession>A0AAV1HEX5</accession>
<gene>
    <name evidence="2" type="ORF">XNOV1_A004320</name>
</gene>
<feature type="region of interest" description="Disordered" evidence="1">
    <location>
        <begin position="16"/>
        <end position="35"/>
    </location>
</feature>
<dbReference type="AlphaFoldDB" id="A0AAV1HEX5"/>
<reference evidence="2" key="1">
    <citation type="submission" date="2023-08" db="EMBL/GenBank/DDBJ databases">
        <authorList>
            <person name="Alioto T."/>
            <person name="Alioto T."/>
            <person name="Gomez Garrido J."/>
        </authorList>
    </citation>
    <scope>NUCLEOTIDE SEQUENCE</scope>
</reference>
<name>A0AAV1HEX5_XYRNO</name>
<proteinExistence type="predicted"/>
<keyword evidence="3" id="KW-1185">Reference proteome</keyword>
<organism evidence="2 3">
    <name type="scientific">Xyrichtys novacula</name>
    <name type="common">Pearly razorfish</name>
    <name type="synonym">Hemipteronotus novacula</name>
    <dbReference type="NCBI Taxonomy" id="13765"/>
    <lineage>
        <taxon>Eukaryota</taxon>
        <taxon>Metazoa</taxon>
        <taxon>Chordata</taxon>
        <taxon>Craniata</taxon>
        <taxon>Vertebrata</taxon>
        <taxon>Euteleostomi</taxon>
        <taxon>Actinopterygii</taxon>
        <taxon>Neopterygii</taxon>
        <taxon>Teleostei</taxon>
        <taxon>Neoteleostei</taxon>
        <taxon>Acanthomorphata</taxon>
        <taxon>Eupercaria</taxon>
        <taxon>Labriformes</taxon>
        <taxon>Labridae</taxon>
        <taxon>Xyrichtys</taxon>
    </lineage>
</organism>
<feature type="region of interest" description="Disordered" evidence="1">
    <location>
        <begin position="93"/>
        <end position="115"/>
    </location>
</feature>
<dbReference type="EMBL" id="OY660884">
    <property type="protein sequence ID" value="CAJ1084056.1"/>
    <property type="molecule type" value="Genomic_DNA"/>
</dbReference>
<sequence>MNHRMNMMHFSSIVQTPPLNIQPPSSPLRPQVGSQGCEVRNGVEDLFLSLQQSEGERIELKRKRGSPFIHPFFFPSTPPRPNPEDGCMLTREREERGGPGLADQGSVAISLCSDQ</sequence>
<dbReference type="Proteomes" id="UP001178508">
    <property type="component" value="Chromosome 21"/>
</dbReference>
<protein>
    <submittedName>
        <fullName evidence="2">Uncharacterized protein</fullName>
    </submittedName>
</protein>
<evidence type="ECO:0000313" key="3">
    <source>
        <dbReference type="Proteomes" id="UP001178508"/>
    </source>
</evidence>
<evidence type="ECO:0000313" key="2">
    <source>
        <dbReference type="EMBL" id="CAJ1084056.1"/>
    </source>
</evidence>
<evidence type="ECO:0000256" key="1">
    <source>
        <dbReference type="SAM" id="MobiDB-lite"/>
    </source>
</evidence>